<dbReference type="InterPro" id="IPR050303">
    <property type="entry name" value="GatZ_KbaZ_carbometab"/>
</dbReference>
<reference evidence="10" key="1">
    <citation type="submission" date="2020-08" db="EMBL/GenBank/DDBJ databases">
        <title>Genome public.</title>
        <authorList>
            <person name="Liu C."/>
            <person name="Sun Q."/>
        </authorList>
    </citation>
    <scope>NUCLEOTIDE SEQUENCE</scope>
    <source>
        <strain evidence="10">NSJ-68</strain>
    </source>
</reference>
<dbReference type="GO" id="GO:0009401">
    <property type="term" value="P:phosphoenolpyruvate-dependent sugar phosphotransferase system"/>
    <property type="evidence" value="ECO:0007669"/>
    <property type="project" value="UniProtKB-KW"/>
</dbReference>
<dbReference type="EMBL" id="JACOOR010000003">
    <property type="protein sequence ID" value="MBC5659223.1"/>
    <property type="molecule type" value="Genomic_DNA"/>
</dbReference>
<evidence type="ECO:0000313" key="10">
    <source>
        <dbReference type="EMBL" id="MBC5659223.1"/>
    </source>
</evidence>
<gene>
    <name evidence="10" type="ORF">H8S44_05490</name>
</gene>
<keyword evidence="4" id="KW-0762">Sugar transport</keyword>
<keyword evidence="5" id="KW-0598">Phosphotransferase system</keyword>
<evidence type="ECO:0000256" key="7">
    <source>
        <dbReference type="ARBA" id="ARBA00022989"/>
    </source>
</evidence>
<keyword evidence="6 9" id="KW-0812">Transmembrane</keyword>
<dbReference type="AlphaFoldDB" id="A0A923LB08"/>
<evidence type="ECO:0000256" key="8">
    <source>
        <dbReference type="ARBA" id="ARBA00023136"/>
    </source>
</evidence>
<feature type="transmembrane region" description="Helical" evidence="9">
    <location>
        <begin position="139"/>
        <end position="159"/>
    </location>
</feature>
<dbReference type="InterPro" id="IPR004704">
    <property type="entry name" value="PTS_IID_man"/>
</dbReference>
<dbReference type="PROSITE" id="PS51108">
    <property type="entry name" value="PTS_EIID"/>
    <property type="match status" value="1"/>
</dbReference>
<dbReference type="GO" id="GO:0005886">
    <property type="term" value="C:plasma membrane"/>
    <property type="evidence" value="ECO:0007669"/>
    <property type="project" value="UniProtKB-SubCell"/>
</dbReference>
<keyword evidence="11" id="KW-1185">Reference proteome</keyword>
<feature type="transmembrane region" description="Helical" evidence="9">
    <location>
        <begin position="208"/>
        <end position="238"/>
    </location>
</feature>
<evidence type="ECO:0000256" key="2">
    <source>
        <dbReference type="ARBA" id="ARBA00022448"/>
    </source>
</evidence>
<dbReference type="Pfam" id="PF03609">
    <property type="entry name" value="EII-Sor"/>
    <property type="match status" value="1"/>
</dbReference>
<proteinExistence type="predicted"/>
<dbReference type="RefSeq" id="WP_186871634.1">
    <property type="nucleotide sequence ID" value="NZ_JACOOR010000003.1"/>
</dbReference>
<dbReference type="InterPro" id="IPR004700">
    <property type="entry name" value="PTS_IIC_man"/>
</dbReference>
<feature type="transmembrane region" description="Helical" evidence="9">
    <location>
        <begin position="502"/>
        <end position="520"/>
    </location>
</feature>
<dbReference type="PANTHER" id="PTHR32502:SF5">
    <property type="entry name" value="N-ACETYLGALACTOSAMINE PERMEASE IID COMPONENT-RELATED"/>
    <property type="match status" value="1"/>
</dbReference>
<organism evidence="10 11">
    <name type="scientific">Anaerosacchariphilus hominis</name>
    <dbReference type="NCBI Taxonomy" id="2763017"/>
    <lineage>
        <taxon>Bacteria</taxon>
        <taxon>Bacillati</taxon>
        <taxon>Bacillota</taxon>
        <taxon>Clostridia</taxon>
        <taxon>Lachnospirales</taxon>
        <taxon>Lachnospiraceae</taxon>
        <taxon>Anaerosacchariphilus</taxon>
    </lineage>
</organism>
<feature type="transmembrane region" description="Helical" evidence="9">
    <location>
        <begin position="413"/>
        <end position="435"/>
    </location>
</feature>
<feature type="transmembrane region" description="Helical" evidence="9">
    <location>
        <begin position="529"/>
        <end position="546"/>
    </location>
</feature>
<evidence type="ECO:0000256" key="1">
    <source>
        <dbReference type="ARBA" id="ARBA00004651"/>
    </source>
</evidence>
<keyword evidence="2" id="KW-0813">Transport</keyword>
<dbReference type="Proteomes" id="UP000649345">
    <property type="component" value="Unassembled WGS sequence"/>
</dbReference>
<keyword evidence="8 9" id="KW-0472">Membrane</keyword>
<protein>
    <submittedName>
        <fullName evidence="10">PTS system mannose/fructose/sorbose family transporter subunit IID</fullName>
    </submittedName>
</protein>
<feature type="transmembrane region" description="Helical" evidence="9">
    <location>
        <begin position="179"/>
        <end position="201"/>
    </location>
</feature>
<name>A0A923LB08_9FIRM</name>
<evidence type="ECO:0000313" key="11">
    <source>
        <dbReference type="Proteomes" id="UP000649345"/>
    </source>
</evidence>
<evidence type="ECO:0000256" key="5">
    <source>
        <dbReference type="ARBA" id="ARBA00022683"/>
    </source>
</evidence>
<evidence type="ECO:0000256" key="6">
    <source>
        <dbReference type="ARBA" id="ARBA00022692"/>
    </source>
</evidence>
<dbReference type="PANTHER" id="PTHR32502">
    <property type="entry name" value="N-ACETYLGALACTOSAMINE PERMEASE II COMPONENT-RELATED"/>
    <property type="match status" value="1"/>
</dbReference>
<keyword evidence="3" id="KW-1003">Cell membrane</keyword>
<comment type="subcellular location">
    <subcellularLocation>
        <location evidence="1">Cell membrane</location>
        <topology evidence="1">Multi-pass membrane protein</topology>
    </subcellularLocation>
</comment>
<comment type="caution">
    <text evidence="10">The sequence shown here is derived from an EMBL/GenBank/DDBJ whole genome shotgun (WGS) entry which is preliminary data.</text>
</comment>
<feature type="transmembrane region" description="Helical" evidence="9">
    <location>
        <begin position="458"/>
        <end position="482"/>
    </location>
</feature>
<evidence type="ECO:0000256" key="3">
    <source>
        <dbReference type="ARBA" id="ARBA00022475"/>
    </source>
</evidence>
<evidence type="ECO:0000256" key="4">
    <source>
        <dbReference type="ARBA" id="ARBA00022597"/>
    </source>
</evidence>
<evidence type="ECO:0000256" key="9">
    <source>
        <dbReference type="SAM" id="Phobius"/>
    </source>
</evidence>
<accession>A0A923LB08</accession>
<sequence length="547" mass="59391">MTIIQAAILGILYMLYCGEIFVPWTYCFIDLMFVSMLTGLILGDVRTGVIVGGTIQPMYLALTAVGGAKPVDKCAAGIVSTAMVITQGISLEEALVVAAAASLVMAQLNTLNRVLQVWTLHRCDACAEKGDVKGLRRTIFVYGELIRVVCFMIPMTLVMKFGTQGLGILMNGLPDWATNMFTVAGGMMPALGFAMVIMVIGKGALIPFFVAGFFFAQYTGLSSVVGALLGAFLGWFYMMATKDKNDTTGLFGDLGAIVKETKKGDDFWSERLISEKTFKKVWFNWRMAICHVDNVERLQAAGMAYTMAPALEELYPDNEEERIAGLKRHMEFFITENMIGGIIPGIVLSMEEERAKAIRNGMDGDEVISSELINSVKSGMMGPFAGIGDTLNYSTIKPVLTAFFMGFAQQGHVWAPIVYVVLLYLILILEGWFMYNTGYKLGSKSAASILKNNSVQKVITFFSILGLFVMGVMTAQNVSVALGINLPFSTETISLQETLLDAIVPGLLPLATVFGIYAYLKKGGNILKATLWILAIAIVLGGLGILV</sequence>
<dbReference type="Pfam" id="PF03613">
    <property type="entry name" value="EIID-AGA"/>
    <property type="match status" value="1"/>
</dbReference>
<dbReference type="PROSITE" id="PS51106">
    <property type="entry name" value="PTS_EIIC_TYPE_4"/>
    <property type="match status" value="1"/>
</dbReference>
<keyword evidence="7 9" id="KW-1133">Transmembrane helix</keyword>